<proteinExistence type="predicted"/>
<accession>A0AAD3TWM7</accession>
<evidence type="ECO:0000313" key="3">
    <source>
        <dbReference type="Proteomes" id="UP001222932"/>
    </source>
</evidence>
<dbReference type="InterPro" id="IPR019034">
    <property type="entry name" value="UPF0390"/>
</dbReference>
<dbReference type="AlphaFoldDB" id="A0AAD3TWM7"/>
<feature type="compositionally biased region" description="Basic and acidic residues" evidence="1">
    <location>
        <begin position="28"/>
        <end position="41"/>
    </location>
</feature>
<name>A0AAD3TWM7_9TREE</name>
<dbReference type="Pfam" id="PF09495">
    <property type="entry name" value="DUF2462"/>
    <property type="match status" value="1"/>
</dbReference>
<sequence>MAQGSTKLKAKTPSGGRKKSGQTKKGKRDAPPKKLQHVRERATKKKLSSTINNSIERQMVNAASAGKLTIMRNKGGQEPAKK</sequence>
<reference evidence="2" key="1">
    <citation type="journal article" date="2023" name="BMC Genomics">
        <title>Chromosome-level genome assemblies of Cutaneotrichosporon spp. (Trichosporonales, Basidiomycota) reveal imbalanced evolution between nucleotide sequences and chromosome synteny.</title>
        <authorList>
            <person name="Kobayashi Y."/>
            <person name="Kayamori A."/>
            <person name="Aoki K."/>
            <person name="Shiwa Y."/>
            <person name="Matsutani M."/>
            <person name="Fujita N."/>
            <person name="Sugita T."/>
            <person name="Iwasaki W."/>
            <person name="Tanaka N."/>
            <person name="Takashima M."/>
        </authorList>
    </citation>
    <scope>NUCLEOTIDE SEQUENCE</scope>
    <source>
        <strain evidence="2">HIS016</strain>
    </source>
</reference>
<organism evidence="2 3">
    <name type="scientific">Cutaneotrichosporon spelunceum</name>
    <dbReference type="NCBI Taxonomy" id="1672016"/>
    <lineage>
        <taxon>Eukaryota</taxon>
        <taxon>Fungi</taxon>
        <taxon>Dikarya</taxon>
        <taxon>Basidiomycota</taxon>
        <taxon>Agaricomycotina</taxon>
        <taxon>Tremellomycetes</taxon>
        <taxon>Trichosporonales</taxon>
        <taxon>Trichosporonaceae</taxon>
        <taxon>Cutaneotrichosporon</taxon>
    </lineage>
</organism>
<evidence type="ECO:0000313" key="2">
    <source>
        <dbReference type="EMBL" id="GMK57777.1"/>
    </source>
</evidence>
<comment type="caution">
    <text evidence="2">The sequence shown here is derived from an EMBL/GenBank/DDBJ whole genome shotgun (WGS) entry which is preliminary data.</text>
</comment>
<feature type="region of interest" description="Disordered" evidence="1">
    <location>
        <begin position="1"/>
        <end position="50"/>
    </location>
</feature>
<feature type="compositionally biased region" description="Basic residues" evidence="1">
    <location>
        <begin position="16"/>
        <end position="27"/>
    </location>
</feature>
<dbReference type="EMBL" id="BTCM01000004">
    <property type="protein sequence ID" value="GMK57777.1"/>
    <property type="molecule type" value="Genomic_DNA"/>
</dbReference>
<dbReference type="Proteomes" id="UP001222932">
    <property type="component" value="Unassembled WGS sequence"/>
</dbReference>
<evidence type="ECO:0000256" key="1">
    <source>
        <dbReference type="SAM" id="MobiDB-lite"/>
    </source>
</evidence>
<protein>
    <submittedName>
        <fullName evidence="2">Uncharacterized protein</fullName>
    </submittedName>
</protein>
<keyword evidence="3" id="KW-1185">Reference proteome</keyword>
<gene>
    <name evidence="2" type="ORF">CspeluHIS016_0406110</name>
</gene>
<reference evidence="2" key="2">
    <citation type="submission" date="2023-06" db="EMBL/GenBank/DDBJ databases">
        <authorList>
            <person name="Kobayashi Y."/>
            <person name="Kayamori A."/>
            <person name="Aoki K."/>
            <person name="Shiwa Y."/>
            <person name="Fujita N."/>
            <person name="Sugita T."/>
            <person name="Iwasaki W."/>
            <person name="Tanaka N."/>
            <person name="Takashima M."/>
        </authorList>
    </citation>
    <scope>NUCLEOTIDE SEQUENCE</scope>
    <source>
        <strain evidence="2">HIS016</strain>
    </source>
</reference>